<dbReference type="GO" id="GO:0003723">
    <property type="term" value="F:RNA binding"/>
    <property type="evidence" value="ECO:0007669"/>
    <property type="project" value="InterPro"/>
</dbReference>
<evidence type="ECO:0000256" key="2">
    <source>
        <dbReference type="ARBA" id="ARBA00022737"/>
    </source>
</evidence>
<dbReference type="Pfam" id="PF13855">
    <property type="entry name" value="LRR_8"/>
    <property type="match status" value="1"/>
</dbReference>
<dbReference type="InterPro" id="IPR032675">
    <property type="entry name" value="LRR_dom_sf"/>
</dbReference>
<feature type="domain" description="B3/B4 tRNA-binding" evidence="3">
    <location>
        <begin position="289"/>
        <end position="466"/>
    </location>
</feature>
<evidence type="ECO:0000256" key="1">
    <source>
        <dbReference type="ARBA" id="ARBA00022614"/>
    </source>
</evidence>
<dbReference type="PROSITE" id="PS51450">
    <property type="entry name" value="LRR"/>
    <property type="match status" value="2"/>
</dbReference>
<dbReference type="InterPro" id="IPR005146">
    <property type="entry name" value="B3/B4_tRNA-bd"/>
</dbReference>
<dbReference type="GO" id="GO:0006432">
    <property type="term" value="P:phenylalanyl-tRNA aminoacylation"/>
    <property type="evidence" value="ECO:0007669"/>
    <property type="project" value="InterPro"/>
</dbReference>
<proteinExistence type="predicted"/>
<reference evidence="4 5" key="1">
    <citation type="submission" date="2023-03" db="EMBL/GenBank/DDBJ databases">
        <title>Genome insight into feeding habits of ladybird beetles.</title>
        <authorList>
            <person name="Li H.-S."/>
            <person name="Huang Y.-H."/>
            <person name="Pang H."/>
        </authorList>
    </citation>
    <scope>NUCLEOTIDE SEQUENCE [LARGE SCALE GENOMIC DNA]</scope>
    <source>
        <strain evidence="4">SYSU_2023b</strain>
        <tissue evidence="4">Whole body</tissue>
    </source>
</reference>
<sequence length="505" mass="56950">MWPEIDIAKKENRYEIILAGQSVNERIVKEGLDCSVFSLTSLNYLSIHGTSITQIPDDIANLTGLQTLILHSNKLETVNPLFRALEKLKILDLSANDIEELPDIFDYLQNIVIINVSRNRLKTCPLLKKNNKLSVLDLSSNKLTEFTTICNDGLGSLSELKLNLNEIHSIPTEIKLLSSLKVLDVSSNKITIITGNLVDCGKLKDLNLKGNPIADKRLFKLIDQCRTKQVLDYVKQHCPKTATDTEPNVKSKKNIKTNDVAVVHGFKYKINVLHAKDLEVIVSKNVENVRKHILCCVVTDISFNEDSFKKFIQLQNRLHKDICAQRTSATIATHDFKKLSDGNLTYTTLNPEELKLQPLNRANVMTGKDLMLELENQAKVLEKEKKGKTFSGIHKYLHLLEGKTEYPCLLNSNKEVISFPPITNSDISKIEVGSSDILLEVTSNVSITTCRKVLDSLIREMVLLFEKDLNVSQIKINIEGGHKNVYPAKHDLTFEGDKMIQVIRE</sequence>
<dbReference type="GO" id="GO:0004826">
    <property type="term" value="F:phenylalanine-tRNA ligase activity"/>
    <property type="evidence" value="ECO:0007669"/>
    <property type="project" value="InterPro"/>
</dbReference>
<keyword evidence="5" id="KW-1185">Reference proteome</keyword>
<keyword evidence="2" id="KW-0677">Repeat</keyword>
<organism evidence="4 5">
    <name type="scientific">Henosepilachna vigintioctopunctata</name>
    <dbReference type="NCBI Taxonomy" id="420089"/>
    <lineage>
        <taxon>Eukaryota</taxon>
        <taxon>Metazoa</taxon>
        <taxon>Ecdysozoa</taxon>
        <taxon>Arthropoda</taxon>
        <taxon>Hexapoda</taxon>
        <taxon>Insecta</taxon>
        <taxon>Pterygota</taxon>
        <taxon>Neoptera</taxon>
        <taxon>Endopterygota</taxon>
        <taxon>Coleoptera</taxon>
        <taxon>Polyphaga</taxon>
        <taxon>Cucujiformia</taxon>
        <taxon>Coccinelloidea</taxon>
        <taxon>Coccinellidae</taxon>
        <taxon>Epilachninae</taxon>
        <taxon>Epilachnini</taxon>
        <taxon>Henosepilachna</taxon>
    </lineage>
</organism>
<protein>
    <recommendedName>
        <fullName evidence="3">B3/B4 tRNA-binding domain-containing protein</fullName>
    </recommendedName>
</protein>
<dbReference type="InterPro" id="IPR003591">
    <property type="entry name" value="Leu-rich_rpt_typical-subtyp"/>
</dbReference>
<dbReference type="PANTHER" id="PTHR10947:SF3">
    <property type="entry name" value="LEUCINE-RICH REPEAT-CONTAINING PROTEIN 47"/>
    <property type="match status" value="1"/>
</dbReference>
<dbReference type="PRINTS" id="PR00019">
    <property type="entry name" value="LEURICHRPT"/>
</dbReference>
<dbReference type="SMART" id="SM00873">
    <property type="entry name" value="B3_4"/>
    <property type="match status" value="1"/>
</dbReference>
<dbReference type="SMART" id="SM00369">
    <property type="entry name" value="LRR_TYP"/>
    <property type="match status" value="5"/>
</dbReference>
<dbReference type="SUPFAM" id="SSF52058">
    <property type="entry name" value="L domain-like"/>
    <property type="match status" value="1"/>
</dbReference>
<dbReference type="AlphaFoldDB" id="A0AAW1V3I9"/>
<accession>A0AAW1V3I9</accession>
<dbReference type="SMART" id="SM00365">
    <property type="entry name" value="LRR_SD22"/>
    <property type="match status" value="3"/>
</dbReference>
<evidence type="ECO:0000313" key="4">
    <source>
        <dbReference type="EMBL" id="KAK9886439.1"/>
    </source>
</evidence>
<name>A0AAW1V3I9_9CUCU</name>
<dbReference type="InterPro" id="IPR001611">
    <property type="entry name" value="Leu-rich_rpt"/>
</dbReference>
<evidence type="ECO:0000259" key="3">
    <source>
        <dbReference type="SMART" id="SM00873"/>
    </source>
</evidence>
<comment type="caution">
    <text evidence="4">The sequence shown here is derived from an EMBL/GenBank/DDBJ whole genome shotgun (WGS) entry which is preliminary data.</text>
</comment>
<evidence type="ECO:0000313" key="5">
    <source>
        <dbReference type="Proteomes" id="UP001431783"/>
    </source>
</evidence>
<dbReference type="Gene3D" id="3.80.10.10">
    <property type="entry name" value="Ribonuclease Inhibitor"/>
    <property type="match status" value="1"/>
</dbReference>
<dbReference type="InterPro" id="IPR020825">
    <property type="entry name" value="Phe-tRNA_synthase-like_B3/B4"/>
</dbReference>
<dbReference type="EMBL" id="JARQZJ010000100">
    <property type="protein sequence ID" value="KAK9886439.1"/>
    <property type="molecule type" value="Genomic_DNA"/>
</dbReference>
<dbReference type="InterPro" id="IPR045060">
    <property type="entry name" value="Phe-tRNA-ligase_IIc_bsu"/>
</dbReference>
<dbReference type="Gene3D" id="3.50.40.10">
    <property type="entry name" value="Phenylalanyl-trna Synthetase, Chain B, domain 3"/>
    <property type="match status" value="1"/>
</dbReference>
<dbReference type="Proteomes" id="UP001431783">
    <property type="component" value="Unassembled WGS sequence"/>
</dbReference>
<dbReference type="PANTHER" id="PTHR10947">
    <property type="entry name" value="PHENYLALANYL-TRNA SYNTHETASE BETA CHAIN AND LEUCINE-RICH REPEAT-CONTAINING PROTEIN 47"/>
    <property type="match status" value="1"/>
</dbReference>
<gene>
    <name evidence="4" type="ORF">WA026_016717</name>
</gene>
<keyword evidence="1" id="KW-0433">Leucine-rich repeat</keyword>